<dbReference type="InterPro" id="IPR032808">
    <property type="entry name" value="DoxX"/>
</dbReference>
<dbReference type="PANTHER" id="PTHR33452">
    <property type="entry name" value="OXIDOREDUCTASE CATD-RELATED"/>
    <property type="match status" value="1"/>
</dbReference>
<evidence type="ECO:0000256" key="2">
    <source>
        <dbReference type="ARBA" id="ARBA00006679"/>
    </source>
</evidence>
<name>A0A4R4YR29_9ACTN</name>
<sequence>MRRFAVKLPPIAQDVVLLIARIGVGIVFVAHGWQKFQTNGLDATAQAFQGMGVPSPTISAYYAAGAELIAGTALILGVLTPIAGVLLALDMFGAFLFVHAPNGIFASDGGWELVGALGLFALVVAVVGPGRFSLDRLIIRAPARETVAA</sequence>
<organism evidence="8 9">
    <name type="scientific">Kribbella antibiotica</name>
    <dbReference type="NCBI Taxonomy" id="190195"/>
    <lineage>
        <taxon>Bacteria</taxon>
        <taxon>Bacillati</taxon>
        <taxon>Actinomycetota</taxon>
        <taxon>Actinomycetes</taxon>
        <taxon>Propionibacteriales</taxon>
        <taxon>Kribbellaceae</taxon>
        <taxon>Kribbella</taxon>
    </lineage>
</organism>
<evidence type="ECO:0000313" key="9">
    <source>
        <dbReference type="Proteomes" id="UP000295124"/>
    </source>
</evidence>
<evidence type="ECO:0000256" key="5">
    <source>
        <dbReference type="ARBA" id="ARBA00022989"/>
    </source>
</evidence>
<evidence type="ECO:0000256" key="7">
    <source>
        <dbReference type="SAM" id="Phobius"/>
    </source>
</evidence>
<dbReference type="OrthoDB" id="1122432at2"/>
<dbReference type="EMBL" id="SMKX01000159">
    <property type="protein sequence ID" value="TDD47070.1"/>
    <property type="molecule type" value="Genomic_DNA"/>
</dbReference>
<keyword evidence="6 7" id="KW-0472">Membrane</keyword>
<comment type="subcellular location">
    <subcellularLocation>
        <location evidence="1">Cell membrane</location>
        <topology evidence="1">Multi-pass membrane protein</topology>
    </subcellularLocation>
</comment>
<gene>
    <name evidence="8" type="ORF">E1263_35275</name>
</gene>
<dbReference type="GO" id="GO:0005886">
    <property type="term" value="C:plasma membrane"/>
    <property type="evidence" value="ECO:0007669"/>
    <property type="project" value="UniProtKB-SubCell"/>
</dbReference>
<keyword evidence="9" id="KW-1185">Reference proteome</keyword>
<reference evidence="8 9" key="1">
    <citation type="submission" date="2019-03" db="EMBL/GenBank/DDBJ databases">
        <title>Draft genome sequences of novel Actinobacteria.</title>
        <authorList>
            <person name="Sahin N."/>
            <person name="Ay H."/>
            <person name="Saygin H."/>
        </authorList>
    </citation>
    <scope>NUCLEOTIDE SEQUENCE [LARGE SCALE GENOMIC DNA]</scope>
    <source>
        <strain evidence="8 9">JCM 13523</strain>
    </source>
</reference>
<accession>A0A4R4YR29</accession>
<keyword evidence="5 7" id="KW-1133">Transmembrane helix</keyword>
<proteinExistence type="inferred from homology"/>
<comment type="similarity">
    <text evidence="2">Belongs to the DoxX family.</text>
</comment>
<protein>
    <submittedName>
        <fullName evidence="8">DoxX family protein</fullName>
    </submittedName>
</protein>
<dbReference type="Proteomes" id="UP000295124">
    <property type="component" value="Unassembled WGS sequence"/>
</dbReference>
<feature type="transmembrane region" description="Helical" evidence="7">
    <location>
        <begin position="12"/>
        <end position="33"/>
    </location>
</feature>
<dbReference type="Pfam" id="PF07681">
    <property type="entry name" value="DoxX"/>
    <property type="match status" value="1"/>
</dbReference>
<keyword evidence="4 7" id="KW-0812">Transmembrane</keyword>
<evidence type="ECO:0000256" key="3">
    <source>
        <dbReference type="ARBA" id="ARBA00022475"/>
    </source>
</evidence>
<evidence type="ECO:0000256" key="4">
    <source>
        <dbReference type="ARBA" id="ARBA00022692"/>
    </source>
</evidence>
<keyword evidence="3" id="KW-1003">Cell membrane</keyword>
<dbReference type="InterPro" id="IPR051907">
    <property type="entry name" value="DoxX-like_oxidoreductase"/>
</dbReference>
<evidence type="ECO:0000256" key="1">
    <source>
        <dbReference type="ARBA" id="ARBA00004651"/>
    </source>
</evidence>
<comment type="caution">
    <text evidence="8">The sequence shown here is derived from an EMBL/GenBank/DDBJ whole genome shotgun (WGS) entry which is preliminary data.</text>
</comment>
<feature type="transmembrane region" description="Helical" evidence="7">
    <location>
        <begin position="113"/>
        <end position="134"/>
    </location>
</feature>
<dbReference type="PANTHER" id="PTHR33452:SF1">
    <property type="entry name" value="INNER MEMBRANE PROTEIN YPHA-RELATED"/>
    <property type="match status" value="1"/>
</dbReference>
<evidence type="ECO:0000313" key="8">
    <source>
        <dbReference type="EMBL" id="TDD47070.1"/>
    </source>
</evidence>
<feature type="transmembrane region" description="Helical" evidence="7">
    <location>
        <begin position="86"/>
        <end position="107"/>
    </location>
</feature>
<dbReference type="AlphaFoldDB" id="A0A4R4YR29"/>
<evidence type="ECO:0000256" key="6">
    <source>
        <dbReference type="ARBA" id="ARBA00023136"/>
    </source>
</evidence>